<dbReference type="EMBL" id="PDNA01000392">
    <property type="protein sequence ID" value="PGG95927.1"/>
    <property type="molecule type" value="Genomic_DNA"/>
</dbReference>
<reference evidence="2 3" key="1">
    <citation type="submission" date="2017-10" db="EMBL/GenBank/DDBJ databases">
        <title>Comparative genomics in systemic dimorphic fungi from Ajellomycetaceae.</title>
        <authorList>
            <person name="Munoz J.F."/>
            <person name="Mcewen J.G."/>
            <person name="Clay O.K."/>
            <person name="Cuomo C.A."/>
        </authorList>
    </citation>
    <scope>NUCLEOTIDE SEQUENCE [LARGE SCALE GENOMIC DNA]</scope>
    <source>
        <strain evidence="2 3">UAMH7299</strain>
    </source>
</reference>
<protein>
    <submittedName>
        <fullName evidence="2">Serine/threonine protein kinase</fullName>
    </submittedName>
</protein>
<dbReference type="InterPro" id="IPR008271">
    <property type="entry name" value="Ser/Thr_kinase_AS"/>
</dbReference>
<proteinExistence type="predicted"/>
<dbReference type="OrthoDB" id="4204376at2759"/>
<evidence type="ECO:0000259" key="1">
    <source>
        <dbReference type="PROSITE" id="PS50011"/>
    </source>
</evidence>
<dbReference type="PROSITE" id="PS00108">
    <property type="entry name" value="PROTEIN_KINASE_ST"/>
    <property type="match status" value="1"/>
</dbReference>
<dbReference type="SUPFAM" id="SSF56112">
    <property type="entry name" value="Protein kinase-like (PK-like)"/>
    <property type="match status" value="1"/>
</dbReference>
<dbReference type="InterPro" id="IPR051681">
    <property type="entry name" value="Ser/Thr_Kinases-Pseudokinases"/>
</dbReference>
<keyword evidence="3" id="KW-1185">Reference proteome</keyword>
<dbReference type="AlphaFoldDB" id="A0A2B7WHB7"/>
<dbReference type="STRING" id="1447883.A0A2B7WHB7"/>
<dbReference type="PANTHER" id="PTHR44329">
    <property type="entry name" value="SERINE/THREONINE-PROTEIN KINASE TNNI3K-RELATED"/>
    <property type="match status" value="1"/>
</dbReference>
<keyword evidence="2" id="KW-0723">Serine/threonine-protein kinase</keyword>
<dbReference type="GO" id="GO:0005524">
    <property type="term" value="F:ATP binding"/>
    <property type="evidence" value="ECO:0007669"/>
    <property type="project" value="InterPro"/>
</dbReference>
<keyword evidence="2" id="KW-0418">Kinase</keyword>
<name>A0A2B7WHB7_POLH7</name>
<feature type="domain" description="Protein kinase" evidence="1">
    <location>
        <begin position="166"/>
        <end position="413"/>
    </location>
</feature>
<gene>
    <name evidence="2" type="ORF">AJ80_09894</name>
</gene>
<keyword evidence="2" id="KW-0808">Transferase</keyword>
<dbReference type="Gene3D" id="1.10.510.10">
    <property type="entry name" value="Transferase(Phosphotransferase) domain 1"/>
    <property type="match status" value="1"/>
</dbReference>
<dbReference type="InterPro" id="IPR000719">
    <property type="entry name" value="Prot_kinase_dom"/>
</dbReference>
<evidence type="ECO:0000313" key="2">
    <source>
        <dbReference type="EMBL" id="PGG95927.1"/>
    </source>
</evidence>
<evidence type="ECO:0000313" key="3">
    <source>
        <dbReference type="Proteomes" id="UP000224634"/>
    </source>
</evidence>
<organism evidence="2 3">
    <name type="scientific">Polytolypa hystricis (strain UAMH7299)</name>
    <dbReference type="NCBI Taxonomy" id="1447883"/>
    <lineage>
        <taxon>Eukaryota</taxon>
        <taxon>Fungi</taxon>
        <taxon>Dikarya</taxon>
        <taxon>Ascomycota</taxon>
        <taxon>Pezizomycotina</taxon>
        <taxon>Eurotiomycetes</taxon>
        <taxon>Eurotiomycetidae</taxon>
        <taxon>Onygenales</taxon>
        <taxon>Onygenales incertae sedis</taxon>
        <taxon>Polytolypa</taxon>
    </lineage>
</organism>
<dbReference type="PROSITE" id="PS50011">
    <property type="entry name" value="PROTEIN_KINASE_DOM"/>
    <property type="match status" value="1"/>
</dbReference>
<dbReference type="GO" id="GO:0004674">
    <property type="term" value="F:protein serine/threonine kinase activity"/>
    <property type="evidence" value="ECO:0007669"/>
    <property type="project" value="UniProtKB-KW"/>
</dbReference>
<sequence length="413" mass="46686">MTTTRRQWIIDSTCSNYNEVKWKRGQEPRKRSLHLTTSFACLQWHITVSFEGSLHSDAVARAKVGKRRQDLEDLCTCLDFNCLHLVDDTVTELLITREHDGTPPSHLNNIALAHRPLPLKKSPHPDSEYTPVLAHLRFCVREDPFHVRFPPYDSEIGTPIKDLSKICKVRRLRAGVHEVRVKGDNTSYVYKEVDIPLYMPRDSQVLEQELRNLQLFRGNRFIVQIVAAIVSKNPYRTSRTDEASNITEDTSPTVLRGILLHYHPKGTLSDALQDISPKTTRPWGKWALQISCGLACLHQAGVTHMDLKPSNVVISTEGNALLIDISGIGGITREWLAPEMHDILDPLSESLESRKQNDIWALGNMLSTMAKRSHINVEKQRLEHVAAGATAADPSLRYSLYQIISTLSQLSTQ</sequence>
<comment type="caution">
    <text evidence="2">The sequence shown here is derived from an EMBL/GenBank/DDBJ whole genome shotgun (WGS) entry which is preliminary data.</text>
</comment>
<accession>A0A2B7WHB7</accession>
<dbReference type="SMART" id="SM00220">
    <property type="entry name" value="S_TKc"/>
    <property type="match status" value="1"/>
</dbReference>
<dbReference type="Pfam" id="PF00069">
    <property type="entry name" value="Pkinase"/>
    <property type="match status" value="1"/>
</dbReference>
<dbReference type="Proteomes" id="UP000224634">
    <property type="component" value="Unassembled WGS sequence"/>
</dbReference>
<dbReference type="InterPro" id="IPR011009">
    <property type="entry name" value="Kinase-like_dom_sf"/>
</dbReference>